<dbReference type="PANTHER" id="PTHR12110:SF53">
    <property type="entry name" value="BLR5974 PROTEIN"/>
    <property type="match status" value="1"/>
</dbReference>
<dbReference type="PANTHER" id="PTHR12110">
    <property type="entry name" value="HYDROXYPYRUVATE ISOMERASE"/>
    <property type="match status" value="1"/>
</dbReference>
<dbReference type="PATRIC" id="fig|926566.3.peg.3977"/>
<keyword evidence="2" id="KW-0732">Signal</keyword>
<dbReference type="EMBL" id="CP003379">
    <property type="protein sequence ID" value="AFL90242.1"/>
    <property type="molecule type" value="Genomic_DNA"/>
</dbReference>
<dbReference type="OrthoDB" id="107325at2"/>
<dbReference type="HOGENOM" id="CLU_882500_0_0_0"/>
<dbReference type="InterPro" id="IPR013022">
    <property type="entry name" value="Xyl_isomerase-like_TIM-brl"/>
</dbReference>
<evidence type="ECO:0000256" key="2">
    <source>
        <dbReference type="SAM" id="SignalP"/>
    </source>
</evidence>
<dbReference type="AlphaFoldDB" id="I3ZLX4"/>
<reference evidence="4 5" key="1">
    <citation type="submission" date="2012-06" db="EMBL/GenBank/DDBJ databases">
        <title>Complete genome of Terriglobus roseus DSM 18391.</title>
        <authorList>
            <consortium name="US DOE Joint Genome Institute (JGI-PGF)"/>
            <person name="Lucas S."/>
            <person name="Copeland A."/>
            <person name="Lapidus A."/>
            <person name="Glavina del Rio T."/>
            <person name="Dalin E."/>
            <person name="Tice H."/>
            <person name="Bruce D."/>
            <person name="Goodwin L."/>
            <person name="Pitluck S."/>
            <person name="Peters L."/>
            <person name="Mikhailova N."/>
            <person name="Munk A.C.C."/>
            <person name="Kyrpides N."/>
            <person name="Mavromatis K."/>
            <person name="Ivanova N."/>
            <person name="Brettin T."/>
            <person name="Detter J.C."/>
            <person name="Han C."/>
            <person name="Larimer F."/>
            <person name="Land M."/>
            <person name="Hauser L."/>
            <person name="Markowitz V."/>
            <person name="Cheng J.-F."/>
            <person name="Hugenholtz P."/>
            <person name="Woyke T."/>
            <person name="Wu D."/>
            <person name="Brambilla E."/>
            <person name="Klenk H.-P."/>
            <person name="Eisen J.A."/>
        </authorList>
    </citation>
    <scope>NUCLEOTIDE SEQUENCE [LARGE SCALE GENOMIC DNA]</scope>
    <source>
        <strain evidence="5">DSM 18391 / NRRL B-41598 / KBS 63</strain>
    </source>
</reference>
<dbReference type="GO" id="GO:0016853">
    <property type="term" value="F:isomerase activity"/>
    <property type="evidence" value="ECO:0007669"/>
    <property type="project" value="UniProtKB-KW"/>
</dbReference>
<dbReference type="InterPro" id="IPR006311">
    <property type="entry name" value="TAT_signal"/>
</dbReference>
<protein>
    <submittedName>
        <fullName evidence="4">Sugar phosphate isomerase/epimerase</fullName>
    </submittedName>
</protein>
<dbReference type="InterPro" id="IPR036237">
    <property type="entry name" value="Xyl_isomerase-like_sf"/>
</dbReference>
<feature type="chain" id="PRO_5003684848" evidence="2">
    <location>
        <begin position="30"/>
        <end position="343"/>
    </location>
</feature>
<dbReference type="Gene3D" id="3.20.20.150">
    <property type="entry name" value="Divalent-metal-dependent TIM barrel enzymes"/>
    <property type="match status" value="1"/>
</dbReference>
<dbReference type="eggNOG" id="COG1082">
    <property type="taxonomic scope" value="Bacteria"/>
</dbReference>
<dbReference type="PROSITE" id="PS51318">
    <property type="entry name" value="TAT"/>
    <property type="match status" value="1"/>
</dbReference>
<feature type="region of interest" description="Disordered" evidence="1">
    <location>
        <begin position="87"/>
        <end position="125"/>
    </location>
</feature>
<evidence type="ECO:0000313" key="4">
    <source>
        <dbReference type="EMBL" id="AFL90242.1"/>
    </source>
</evidence>
<evidence type="ECO:0000256" key="1">
    <source>
        <dbReference type="SAM" id="MobiDB-lite"/>
    </source>
</evidence>
<dbReference type="KEGG" id="trs:Terro_4034"/>
<evidence type="ECO:0000313" key="5">
    <source>
        <dbReference type="Proteomes" id="UP000006056"/>
    </source>
</evidence>
<organism evidence="4 5">
    <name type="scientific">Terriglobus roseus (strain DSM 18391 / NRRL B-41598 / KBS 63)</name>
    <dbReference type="NCBI Taxonomy" id="926566"/>
    <lineage>
        <taxon>Bacteria</taxon>
        <taxon>Pseudomonadati</taxon>
        <taxon>Acidobacteriota</taxon>
        <taxon>Terriglobia</taxon>
        <taxon>Terriglobales</taxon>
        <taxon>Acidobacteriaceae</taxon>
        <taxon>Terriglobus</taxon>
    </lineage>
</organism>
<proteinExistence type="predicted"/>
<feature type="domain" description="Xylose isomerase-like TIM barrel" evidence="3">
    <location>
        <begin position="179"/>
        <end position="335"/>
    </location>
</feature>
<dbReference type="RefSeq" id="WP_014787502.1">
    <property type="nucleotide sequence ID" value="NC_018014.1"/>
</dbReference>
<feature type="signal peptide" evidence="2">
    <location>
        <begin position="1"/>
        <end position="29"/>
    </location>
</feature>
<gene>
    <name evidence="4" type="ordered locus">Terro_4034</name>
</gene>
<name>I3ZLX4_TERRK</name>
<dbReference type="Proteomes" id="UP000006056">
    <property type="component" value="Chromosome"/>
</dbReference>
<sequence>MIVTRRHFGKIAAATGAVAAFANPATMFAAAKPNSKVGGVQLGVISYSYRQMPDFQTQNANAVLRYAVENGINAVELENVQEEWAGAPKRPMMPRPPAPSGQTAQTGPPTGGPPPRRQMSPEQMAAQAKFAEDLTAFRLSVPMSKYEALRKMYNDAGVEIYAFKITLNMKMKDAEFDYAFKAAKACGANQITMEMPDGQPELTKRIGDFASKYKLWVGYHAHLQATPTTWDEAMAQSPYNGANLDIGHFIAAGNSPESALEFMKKNHARITSFHVKDRKSAAHGEANTPWGEGDTPIKQALQLMKKEGWKFPATIELEYPIPAGSDSVKEVAKCLAYCKAALA</sequence>
<dbReference type="Pfam" id="PF01261">
    <property type="entry name" value="AP_endonuc_2"/>
    <property type="match status" value="1"/>
</dbReference>
<keyword evidence="4" id="KW-0413">Isomerase</keyword>
<dbReference type="STRING" id="926566.Terro_4034"/>
<dbReference type="SUPFAM" id="SSF51658">
    <property type="entry name" value="Xylose isomerase-like"/>
    <property type="match status" value="1"/>
</dbReference>
<dbReference type="InterPro" id="IPR050312">
    <property type="entry name" value="IolE/XylAMocC-like"/>
</dbReference>
<keyword evidence="5" id="KW-1185">Reference proteome</keyword>
<accession>I3ZLX4</accession>
<evidence type="ECO:0000259" key="3">
    <source>
        <dbReference type="Pfam" id="PF01261"/>
    </source>
</evidence>